<gene>
    <name evidence="8" type="ORF">DJ019_09995</name>
</gene>
<name>A0A328BH36_9CAUL</name>
<dbReference type="Proteomes" id="UP000249524">
    <property type="component" value="Unassembled WGS sequence"/>
</dbReference>
<keyword evidence="3" id="KW-0998">Cell outer membrane</keyword>
<feature type="domain" description="TonB-dependent receptor plug" evidence="7">
    <location>
        <begin position="53"/>
        <end position="151"/>
    </location>
</feature>
<dbReference type="InterPro" id="IPR036942">
    <property type="entry name" value="Beta-barrel_TonB_sf"/>
</dbReference>
<evidence type="ECO:0000313" key="8">
    <source>
        <dbReference type="EMBL" id="RAK66560.1"/>
    </source>
</evidence>
<comment type="subcellular location">
    <subcellularLocation>
        <location evidence="1 4">Cell outer membrane</location>
    </subcellularLocation>
</comment>
<dbReference type="Gene3D" id="2.40.170.20">
    <property type="entry name" value="TonB-dependent receptor, beta-barrel domain"/>
    <property type="match status" value="1"/>
</dbReference>
<dbReference type="RefSeq" id="WP_111275868.1">
    <property type="nucleotide sequence ID" value="NZ_QFYS01000003.1"/>
</dbReference>
<dbReference type="Gene3D" id="2.170.130.10">
    <property type="entry name" value="TonB-dependent receptor, plug domain"/>
    <property type="match status" value="1"/>
</dbReference>
<evidence type="ECO:0000256" key="1">
    <source>
        <dbReference type="ARBA" id="ARBA00004442"/>
    </source>
</evidence>
<reference evidence="8 9" key="1">
    <citation type="submission" date="2018-05" db="EMBL/GenBank/DDBJ databases">
        <authorList>
            <person name="Lanie J.A."/>
            <person name="Ng W.-L."/>
            <person name="Kazmierczak K.M."/>
            <person name="Andrzejewski T.M."/>
            <person name="Davidsen T.M."/>
            <person name="Wayne K.J."/>
            <person name="Tettelin H."/>
            <person name="Glass J.I."/>
            <person name="Rusch D."/>
            <person name="Podicherti R."/>
            <person name="Tsui H.-C.T."/>
            <person name="Winkler M.E."/>
        </authorList>
    </citation>
    <scope>NUCLEOTIDE SEQUENCE [LARGE SCALE GENOMIC DNA]</scope>
    <source>
        <strain evidence="8 9">BUT-10</strain>
    </source>
</reference>
<feature type="signal peptide" evidence="5">
    <location>
        <begin position="1"/>
        <end position="26"/>
    </location>
</feature>
<evidence type="ECO:0000256" key="5">
    <source>
        <dbReference type="SAM" id="SignalP"/>
    </source>
</evidence>
<feature type="domain" description="TonB-dependent receptor-like beta-barrel" evidence="6">
    <location>
        <begin position="387"/>
        <end position="832"/>
    </location>
</feature>
<comment type="similarity">
    <text evidence="4">Belongs to the TonB-dependent receptor family.</text>
</comment>
<keyword evidence="4" id="KW-0798">TonB box</keyword>
<dbReference type="Pfam" id="PF07715">
    <property type="entry name" value="Plug"/>
    <property type="match status" value="1"/>
</dbReference>
<dbReference type="InterPro" id="IPR012910">
    <property type="entry name" value="Plug_dom"/>
</dbReference>
<keyword evidence="9" id="KW-1185">Reference proteome</keyword>
<dbReference type="PANTHER" id="PTHR40980">
    <property type="entry name" value="PLUG DOMAIN-CONTAINING PROTEIN"/>
    <property type="match status" value="1"/>
</dbReference>
<dbReference type="Pfam" id="PF00593">
    <property type="entry name" value="TonB_dep_Rec_b-barrel"/>
    <property type="match status" value="1"/>
</dbReference>
<protein>
    <submittedName>
        <fullName evidence="8">TonB-dependent receptor</fullName>
    </submittedName>
</protein>
<dbReference type="GO" id="GO:0009279">
    <property type="term" value="C:cell outer membrane"/>
    <property type="evidence" value="ECO:0007669"/>
    <property type="project" value="UniProtKB-SubCell"/>
</dbReference>
<dbReference type="AlphaFoldDB" id="A0A328BH36"/>
<dbReference type="InterPro" id="IPR000531">
    <property type="entry name" value="Beta-barrel_TonB"/>
</dbReference>
<proteinExistence type="inferred from homology"/>
<sequence length="867" mass="96250">MTKITRPITGLLLCSTALLAPALAWAEEAQSTAPGPEVEEVLIRGKYIPEVMRETSEVASIVTAEDLVRQGDDTAAQALTRLAGLSVVSGRFVYVRGLGERYSSALLNGSPLPSPEPLQRVVPLDLFPSSVLAGVNVQKTYSVNYPGEFGGGLIDLKTVDVPDDPFIAMSVSLGGNSETTLKRGLTYYGGGTSDRFGVDDGTRELPSLIRRGIETGKRIDANNFTSDELTAMGRSFQNANINLLQSTDDVAINGSVDISGGTSWTFDWGNLGVVAIVGYDSGWSTRDATQQEGVVNLDGLSVQEDMRSFSTQNDVVLNGLTQVALELDSHRFKWTNLYVRNVTKEARSVEGESARASNYVRDDYTAWYQRELIDTQVTGEHEFGDLTVSWRGSYARTERDVPYERQVRYRRVDGEFLHNPQLDANFIRFSELEDKASGAGIDFAYRWENPWIADFTLTGGYAWYDNERFSDSRVFRFTMNSTPDLNFQRQRVDFLYSDYNIGPNGLLLREVTGSDGAAAYSASLITHGVYLQGEGEIMPAVRATLGVRFESGEQDVQAVDLFSTTPLPGRKLKNEYWLPAGTLTWNFAEDQQLRFGASKTIARPQFREQAPQLYLDPESDRTFIGNPYLFDSEIVNLDARYERYFDRGQFATFGLFYKNIDKPIESVVNESGSGLQQSFLNAPKAVVYGAEAEFKKFFEFDTGQVWLDGVRWLVAANYTYTKSEVKVGSGDVVFPRTNLGLPAPAANFVIDGSPLQGQSKHLANGQFGFETLDGATQATFLLNYASKRSTARGQAGAPDFEQEPGFLLDFTFRHKFDLFGQEFTAGFEARNLLNEKFDEFQKRGGDTIKLNNYEMGRSVSISLSARL</sequence>
<dbReference type="InterPro" id="IPR037066">
    <property type="entry name" value="Plug_dom_sf"/>
</dbReference>
<dbReference type="EMBL" id="QFYS01000003">
    <property type="protein sequence ID" value="RAK66560.1"/>
    <property type="molecule type" value="Genomic_DNA"/>
</dbReference>
<accession>A0A328BH36</accession>
<dbReference type="PANTHER" id="PTHR40980:SF5">
    <property type="entry name" value="TONB-DEPENDENT RECEPTOR"/>
    <property type="match status" value="1"/>
</dbReference>
<organism evidence="8 9">
    <name type="scientific">Phenylobacterium kunshanense</name>
    <dbReference type="NCBI Taxonomy" id="1445034"/>
    <lineage>
        <taxon>Bacteria</taxon>
        <taxon>Pseudomonadati</taxon>
        <taxon>Pseudomonadota</taxon>
        <taxon>Alphaproteobacteria</taxon>
        <taxon>Caulobacterales</taxon>
        <taxon>Caulobacteraceae</taxon>
        <taxon>Phenylobacterium</taxon>
    </lineage>
</organism>
<dbReference type="OrthoDB" id="9768470at2"/>
<comment type="caution">
    <text evidence="8">The sequence shown here is derived from an EMBL/GenBank/DDBJ whole genome shotgun (WGS) entry which is preliminary data.</text>
</comment>
<evidence type="ECO:0000313" key="9">
    <source>
        <dbReference type="Proteomes" id="UP000249524"/>
    </source>
</evidence>
<dbReference type="SUPFAM" id="SSF56935">
    <property type="entry name" value="Porins"/>
    <property type="match status" value="1"/>
</dbReference>
<keyword evidence="5" id="KW-0732">Signal</keyword>
<keyword evidence="8" id="KW-0675">Receptor</keyword>
<evidence type="ECO:0000256" key="2">
    <source>
        <dbReference type="ARBA" id="ARBA00023136"/>
    </source>
</evidence>
<evidence type="ECO:0000256" key="4">
    <source>
        <dbReference type="RuleBase" id="RU003357"/>
    </source>
</evidence>
<feature type="chain" id="PRO_5016294677" evidence="5">
    <location>
        <begin position="27"/>
        <end position="867"/>
    </location>
</feature>
<evidence type="ECO:0000256" key="3">
    <source>
        <dbReference type="ARBA" id="ARBA00023237"/>
    </source>
</evidence>
<evidence type="ECO:0000259" key="7">
    <source>
        <dbReference type="Pfam" id="PF07715"/>
    </source>
</evidence>
<keyword evidence="2 4" id="KW-0472">Membrane</keyword>
<evidence type="ECO:0000259" key="6">
    <source>
        <dbReference type="Pfam" id="PF00593"/>
    </source>
</evidence>